<dbReference type="PANTHER" id="PTHR18945">
    <property type="entry name" value="NEUROTRANSMITTER GATED ION CHANNEL"/>
    <property type="match status" value="1"/>
</dbReference>
<feature type="domain" description="Neurotransmitter-gated ion-channel transmembrane" evidence="7">
    <location>
        <begin position="126"/>
        <end position="186"/>
    </location>
</feature>
<dbReference type="GO" id="GO:0005230">
    <property type="term" value="F:extracellular ligand-gated monoatomic ion channel activity"/>
    <property type="evidence" value="ECO:0007669"/>
    <property type="project" value="InterPro"/>
</dbReference>
<name>A0AA89BWP0_PINIB</name>
<dbReference type="AlphaFoldDB" id="A0AA89BWP0"/>
<feature type="domain" description="Neurotransmitter-gated ion-channel ligand-binding" evidence="6">
    <location>
        <begin position="1"/>
        <end position="80"/>
    </location>
</feature>
<dbReference type="InterPro" id="IPR006201">
    <property type="entry name" value="Neur_channel"/>
</dbReference>
<protein>
    <recommendedName>
        <fullName evidence="10">Neurotransmitter-gated ion-channel ligand-binding domain-containing protein</fullName>
    </recommendedName>
</protein>
<evidence type="ECO:0000313" key="9">
    <source>
        <dbReference type="Proteomes" id="UP001186944"/>
    </source>
</evidence>
<dbReference type="Gene3D" id="2.70.170.10">
    <property type="entry name" value="Neurotransmitter-gated ion-channel ligand-binding domain"/>
    <property type="match status" value="1"/>
</dbReference>
<evidence type="ECO:0000313" key="8">
    <source>
        <dbReference type="EMBL" id="KAK3090163.1"/>
    </source>
</evidence>
<dbReference type="SUPFAM" id="SSF63712">
    <property type="entry name" value="Nicotinic receptor ligand binding domain-like"/>
    <property type="match status" value="1"/>
</dbReference>
<reference evidence="8" key="1">
    <citation type="submission" date="2019-08" db="EMBL/GenBank/DDBJ databases">
        <title>The improved chromosome-level genome for the pearl oyster Pinctada fucata martensii using PacBio sequencing and Hi-C.</title>
        <authorList>
            <person name="Zheng Z."/>
        </authorList>
    </citation>
    <scope>NUCLEOTIDE SEQUENCE</scope>
    <source>
        <strain evidence="8">ZZ-2019</strain>
        <tissue evidence="8">Adductor muscle</tissue>
    </source>
</reference>
<evidence type="ECO:0000259" key="6">
    <source>
        <dbReference type="Pfam" id="PF02931"/>
    </source>
</evidence>
<dbReference type="Pfam" id="PF02931">
    <property type="entry name" value="Neur_chan_LBD"/>
    <property type="match status" value="1"/>
</dbReference>
<dbReference type="EMBL" id="VSWD01000010">
    <property type="protein sequence ID" value="KAK3090163.1"/>
    <property type="molecule type" value="Genomic_DNA"/>
</dbReference>
<dbReference type="InterPro" id="IPR036719">
    <property type="entry name" value="Neuro-gated_channel_TM_sf"/>
</dbReference>
<comment type="caution">
    <text evidence="8">The sequence shown here is derived from an EMBL/GenBank/DDBJ whole genome shotgun (WGS) entry which is preliminary data.</text>
</comment>
<keyword evidence="2 5" id="KW-0812">Transmembrane</keyword>
<evidence type="ECO:0000259" key="7">
    <source>
        <dbReference type="Pfam" id="PF02932"/>
    </source>
</evidence>
<feature type="transmembrane region" description="Helical" evidence="5">
    <location>
        <begin position="121"/>
        <end position="144"/>
    </location>
</feature>
<evidence type="ECO:0008006" key="10">
    <source>
        <dbReference type="Google" id="ProtNLM"/>
    </source>
</evidence>
<sequence>MPNIGIENSAEDGDFLQTDGMILGVSPDGTVDAKYSGIMRTTCTPDAYYYPFDVHNCTVILIVFGYSNSEIRLHSLELREDAQVLLRHAEWEVNLGDVVQSDGKLPTISATVVLSRRSTNIFLTTLLPLFILVLLQVLVFILPAESGERISYSITMFLSYAVFMTIVVESVPQSNPVALINNFLTVSVGQWSHHHNCQHHDFEHSPQRQQQEDP</sequence>
<keyword evidence="3 5" id="KW-1133">Transmembrane helix</keyword>
<proteinExistence type="predicted"/>
<evidence type="ECO:0000256" key="2">
    <source>
        <dbReference type="ARBA" id="ARBA00022692"/>
    </source>
</evidence>
<dbReference type="CDD" id="cd19051">
    <property type="entry name" value="LGIC_TM_cation"/>
    <property type="match status" value="1"/>
</dbReference>
<dbReference type="Pfam" id="PF02932">
    <property type="entry name" value="Neur_chan_memb"/>
    <property type="match status" value="1"/>
</dbReference>
<keyword evidence="4 5" id="KW-0472">Membrane</keyword>
<dbReference type="Gene3D" id="1.20.58.390">
    <property type="entry name" value="Neurotransmitter-gated ion-channel transmembrane domain"/>
    <property type="match status" value="1"/>
</dbReference>
<evidence type="ECO:0000256" key="5">
    <source>
        <dbReference type="SAM" id="Phobius"/>
    </source>
</evidence>
<dbReference type="SUPFAM" id="SSF90112">
    <property type="entry name" value="Neurotransmitter-gated ion-channel transmembrane pore"/>
    <property type="match status" value="1"/>
</dbReference>
<feature type="transmembrane region" description="Helical" evidence="5">
    <location>
        <begin position="150"/>
        <end position="168"/>
    </location>
</feature>
<evidence type="ECO:0000256" key="4">
    <source>
        <dbReference type="ARBA" id="ARBA00023136"/>
    </source>
</evidence>
<evidence type="ECO:0000256" key="1">
    <source>
        <dbReference type="ARBA" id="ARBA00004141"/>
    </source>
</evidence>
<dbReference type="InterPro" id="IPR036734">
    <property type="entry name" value="Neur_chan_lig-bd_sf"/>
</dbReference>
<dbReference type="InterPro" id="IPR006202">
    <property type="entry name" value="Neur_chan_lig-bd"/>
</dbReference>
<gene>
    <name evidence="8" type="ORF">FSP39_009617</name>
</gene>
<accession>A0AA89BWP0</accession>
<dbReference type="InterPro" id="IPR038050">
    <property type="entry name" value="Neuro_actylchol_rec"/>
</dbReference>
<dbReference type="Proteomes" id="UP001186944">
    <property type="component" value="Unassembled WGS sequence"/>
</dbReference>
<dbReference type="GO" id="GO:0016020">
    <property type="term" value="C:membrane"/>
    <property type="evidence" value="ECO:0007669"/>
    <property type="project" value="UniProtKB-SubCell"/>
</dbReference>
<keyword evidence="9" id="KW-1185">Reference proteome</keyword>
<evidence type="ECO:0000256" key="3">
    <source>
        <dbReference type="ARBA" id="ARBA00022989"/>
    </source>
</evidence>
<dbReference type="GO" id="GO:0004888">
    <property type="term" value="F:transmembrane signaling receptor activity"/>
    <property type="evidence" value="ECO:0007669"/>
    <property type="project" value="InterPro"/>
</dbReference>
<dbReference type="InterPro" id="IPR006029">
    <property type="entry name" value="Neurotrans-gated_channel_TM"/>
</dbReference>
<comment type="subcellular location">
    <subcellularLocation>
        <location evidence="1">Membrane</location>
        <topology evidence="1">Multi-pass membrane protein</topology>
    </subcellularLocation>
</comment>
<organism evidence="8 9">
    <name type="scientific">Pinctada imbricata</name>
    <name type="common">Atlantic pearl-oyster</name>
    <name type="synonym">Pinctada martensii</name>
    <dbReference type="NCBI Taxonomy" id="66713"/>
    <lineage>
        <taxon>Eukaryota</taxon>
        <taxon>Metazoa</taxon>
        <taxon>Spiralia</taxon>
        <taxon>Lophotrochozoa</taxon>
        <taxon>Mollusca</taxon>
        <taxon>Bivalvia</taxon>
        <taxon>Autobranchia</taxon>
        <taxon>Pteriomorphia</taxon>
        <taxon>Pterioida</taxon>
        <taxon>Pterioidea</taxon>
        <taxon>Pteriidae</taxon>
        <taxon>Pinctada</taxon>
    </lineage>
</organism>